<feature type="region of interest" description="Disordered" evidence="1">
    <location>
        <begin position="237"/>
        <end position="303"/>
    </location>
</feature>
<dbReference type="Proteomes" id="UP000217994">
    <property type="component" value="Unassembled WGS sequence"/>
</dbReference>
<accession>A0A2A4FF87</accession>
<reference evidence="2 3" key="1">
    <citation type="submission" date="2017-01" db="EMBL/GenBank/DDBJ databases">
        <title>Whole-Genome Shotgun Sequencing of Two beta-Proteobacterial Species in Search of the Bulgecin Biosynthetic Cluster.</title>
        <authorList>
            <person name="Horsman M.E."/>
            <person name="Marous D.R."/>
            <person name="Li R."/>
            <person name="Oliver R.A."/>
            <person name="Byun B."/>
            <person name="Emrich S.J."/>
            <person name="Boggess B."/>
            <person name="Townsend C.A."/>
            <person name="Mobashery S."/>
        </authorList>
    </citation>
    <scope>NUCLEOTIDE SEQUENCE [LARGE SCALE GENOMIC DNA]</scope>
    <source>
        <strain evidence="2 3">ATCC 31433</strain>
    </source>
</reference>
<dbReference type="RefSeq" id="WP_084906282.1">
    <property type="nucleotide sequence ID" value="NZ_CP020737.1"/>
</dbReference>
<comment type="caution">
    <text evidence="2">The sequence shown here is derived from an EMBL/GenBank/DDBJ whole genome shotgun (WGS) entry which is preliminary data.</text>
</comment>
<organism evidence="2 3">
    <name type="scientific">Burkholderia ubonensis subsp. mesacidophila</name>
    <dbReference type="NCBI Taxonomy" id="265293"/>
    <lineage>
        <taxon>Bacteria</taxon>
        <taxon>Pseudomonadati</taxon>
        <taxon>Pseudomonadota</taxon>
        <taxon>Betaproteobacteria</taxon>
        <taxon>Burkholderiales</taxon>
        <taxon>Burkholderiaceae</taxon>
        <taxon>Burkholderia</taxon>
        <taxon>Burkholderia cepacia complex</taxon>
    </lineage>
</organism>
<feature type="region of interest" description="Disordered" evidence="1">
    <location>
        <begin position="1"/>
        <end position="62"/>
    </location>
</feature>
<dbReference type="GeneID" id="69003631"/>
<sequence>MMNSRIVNQPANSTVQPSTSNPATQANANQSASGARPMAQATQGPLAALRRSDSMTEVHGFQGGGVRSAMRISVKVGTEAPDVRRTAAYVKRPGAQTVARLDDYSTLRDGAPGTPVANVPGSDGSRRDQSPERIARSQRHDDTRISINDAEVPMLFEGREIAQQAMGAAAKTAPWQVEVEYHGNDGPCGDNENVGCKGRLAKASATLEAEFLRQAPAGSTFKATSVYSRFQETTRGNDSIPTKYGYSESDPKMTYGSDGDEVKAHTILETRKPEPRVLPPSRPVTSGLSFAEMARNKSSTPGS</sequence>
<feature type="compositionally biased region" description="Basic and acidic residues" evidence="1">
    <location>
        <begin position="124"/>
        <end position="141"/>
    </location>
</feature>
<evidence type="ECO:0000256" key="1">
    <source>
        <dbReference type="SAM" id="MobiDB-lite"/>
    </source>
</evidence>
<dbReference type="EMBL" id="MTZU01000052">
    <property type="protein sequence ID" value="PCE30969.1"/>
    <property type="molecule type" value="Genomic_DNA"/>
</dbReference>
<proteinExistence type="predicted"/>
<name>A0A2A4FF87_9BURK</name>
<feature type="region of interest" description="Disordered" evidence="1">
    <location>
        <begin position="103"/>
        <end position="141"/>
    </location>
</feature>
<gene>
    <name evidence="2" type="ORF">BZL54_17220</name>
</gene>
<evidence type="ECO:0000313" key="2">
    <source>
        <dbReference type="EMBL" id="PCE30969.1"/>
    </source>
</evidence>
<feature type="compositionally biased region" description="Polar residues" evidence="1">
    <location>
        <begin position="1"/>
        <end position="33"/>
    </location>
</feature>
<evidence type="ECO:0000313" key="3">
    <source>
        <dbReference type="Proteomes" id="UP000217994"/>
    </source>
</evidence>
<dbReference type="AlphaFoldDB" id="A0A2A4FF87"/>
<protein>
    <submittedName>
        <fullName evidence="2">Uncharacterized protein</fullName>
    </submittedName>
</protein>
<feature type="compositionally biased region" description="Basic and acidic residues" evidence="1">
    <location>
        <begin position="260"/>
        <end position="275"/>
    </location>
</feature>